<feature type="region of interest" description="Disordered" evidence="1">
    <location>
        <begin position="244"/>
        <end position="349"/>
    </location>
</feature>
<organism evidence="2">
    <name type="scientific">Chromera velia CCMP2878</name>
    <dbReference type="NCBI Taxonomy" id="1169474"/>
    <lineage>
        <taxon>Eukaryota</taxon>
        <taxon>Sar</taxon>
        <taxon>Alveolata</taxon>
        <taxon>Colpodellida</taxon>
        <taxon>Chromeraceae</taxon>
        <taxon>Chromera</taxon>
    </lineage>
</organism>
<evidence type="ECO:0000313" key="2">
    <source>
        <dbReference type="EMBL" id="CEM42238.1"/>
    </source>
</evidence>
<dbReference type="AlphaFoldDB" id="A0A0G4HDX2"/>
<feature type="compositionally biased region" description="Low complexity" evidence="1">
    <location>
        <begin position="278"/>
        <end position="289"/>
    </location>
</feature>
<dbReference type="EMBL" id="CDMZ01002409">
    <property type="protein sequence ID" value="CEM42238.1"/>
    <property type="molecule type" value="Genomic_DNA"/>
</dbReference>
<proteinExistence type="predicted"/>
<feature type="compositionally biased region" description="Basic and acidic residues" evidence="1">
    <location>
        <begin position="313"/>
        <end position="324"/>
    </location>
</feature>
<feature type="region of interest" description="Disordered" evidence="1">
    <location>
        <begin position="98"/>
        <end position="118"/>
    </location>
</feature>
<feature type="region of interest" description="Disordered" evidence="1">
    <location>
        <begin position="138"/>
        <end position="192"/>
    </location>
</feature>
<sequence>MALQIVQTACQVLWTPVVVARKAVGKVSSSCLRFIANCLFSLASVVDASTVPCEDDHSCSTKVDGAAVMAELRQLRQRVSLYDCHFTLILDELKALRRDRQKQGKPSRPSFLETVQERERTRMLDKAAEAFSAWVAKGSSNGGSSSSTQAPTSTSASVPTGPLELRTPGATSPDSAEASSSSALRLVDPSSSVEGGRLVQVLGRALRPQRDPQEDHEDPLLDPVQHEAFAELFAFMSSNTPNLLERLHPTSGGARGSSRRGSHGISFTQTAAAAAGRDSQSSSSSSSSSDSEDSSSSEGEVTTSSRPPIFRAFGERERERERGRGGKAQPTAPRPVLPPSVPQNAREEREVTEGVFFDYLTERFPPRFPGDEEILALMERGGTVGTGVYGSPPNALDPTDVQFHRDTETEDERRERMSAHRHAPILITVGDERELTLLLWMVHRSPGPLNGLPDEVVRHTASFLYGGKREPEPGDLLEVLDTVRKWYPALVVQKRGEEVFVHYYRWGHNYDEWLPLTSRRIELPFTRPGPYGRVSRTHPTCAWCSQMHKKCFGRRYSPVL</sequence>
<protein>
    <recommendedName>
        <fullName evidence="3">Tudor-knot domain-containing protein</fullName>
    </recommendedName>
</protein>
<reference evidence="2" key="1">
    <citation type="submission" date="2014-11" db="EMBL/GenBank/DDBJ databases">
        <authorList>
            <person name="Otto D Thomas"/>
            <person name="Naeem Raeece"/>
        </authorList>
    </citation>
    <scope>NUCLEOTIDE SEQUENCE</scope>
</reference>
<evidence type="ECO:0000256" key="1">
    <source>
        <dbReference type="SAM" id="MobiDB-lite"/>
    </source>
</evidence>
<dbReference type="Gene3D" id="2.30.30.140">
    <property type="match status" value="1"/>
</dbReference>
<gene>
    <name evidence="2" type="ORF">Cvel_26607</name>
</gene>
<feature type="compositionally biased region" description="Low complexity" evidence="1">
    <location>
        <begin position="296"/>
        <end position="305"/>
    </location>
</feature>
<name>A0A0G4HDX2_9ALVE</name>
<evidence type="ECO:0008006" key="3">
    <source>
        <dbReference type="Google" id="ProtNLM"/>
    </source>
</evidence>
<dbReference type="CDD" id="cd20104">
    <property type="entry name" value="MBT_PHF20L1-like"/>
    <property type="match status" value="1"/>
</dbReference>
<feature type="compositionally biased region" description="Low complexity" evidence="1">
    <location>
        <begin position="170"/>
        <end position="183"/>
    </location>
</feature>
<dbReference type="VEuPathDB" id="CryptoDB:Cvel_26607"/>
<feature type="compositionally biased region" description="Pro residues" evidence="1">
    <location>
        <begin position="332"/>
        <end position="341"/>
    </location>
</feature>
<feature type="compositionally biased region" description="Low complexity" evidence="1">
    <location>
        <begin position="138"/>
        <end position="162"/>
    </location>
</feature>
<dbReference type="SUPFAM" id="SSF63748">
    <property type="entry name" value="Tudor/PWWP/MBT"/>
    <property type="match status" value="1"/>
</dbReference>
<accession>A0A0G4HDX2</accession>